<dbReference type="Gene3D" id="3.20.20.450">
    <property type="entry name" value="EAL domain"/>
    <property type="match status" value="1"/>
</dbReference>
<dbReference type="Gene3D" id="3.30.70.270">
    <property type="match status" value="1"/>
</dbReference>
<dbReference type="SUPFAM" id="SSF141868">
    <property type="entry name" value="EAL domain-like"/>
    <property type="match status" value="1"/>
</dbReference>
<evidence type="ECO:0000259" key="4">
    <source>
        <dbReference type="PROSITE" id="PS50887"/>
    </source>
</evidence>
<reference evidence="6" key="1">
    <citation type="journal article" date="2019" name="Int. J. Syst. Evol. Microbiol.">
        <title>The Global Catalogue of Microorganisms (GCM) 10K type strain sequencing project: providing services to taxonomists for standard genome sequencing and annotation.</title>
        <authorList>
            <consortium name="The Broad Institute Genomics Platform"/>
            <consortium name="The Broad Institute Genome Sequencing Center for Infectious Disease"/>
            <person name="Wu L."/>
            <person name="Ma J."/>
        </authorList>
    </citation>
    <scope>NUCLEOTIDE SEQUENCE [LARGE SCALE GENOMIC DNA]</scope>
    <source>
        <strain evidence="6">CECT 7184</strain>
    </source>
</reference>
<dbReference type="SMART" id="SM00052">
    <property type="entry name" value="EAL"/>
    <property type="match status" value="1"/>
</dbReference>
<dbReference type="NCBIfam" id="TIGR00254">
    <property type="entry name" value="GGDEF"/>
    <property type="match status" value="1"/>
</dbReference>
<dbReference type="InterPro" id="IPR035919">
    <property type="entry name" value="EAL_sf"/>
</dbReference>
<dbReference type="SMART" id="SM00267">
    <property type="entry name" value="GGDEF"/>
    <property type="match status" value="1"/>
</dbReference>
<dbReference type="PROSITE" id="PS50887">
    <property type="entry name" value="GGDEF"/>
    <property type="match status" value="1"/>
</dbReference>
<feature type="domain" description="GGDEF" evidence="4">
    <location>
        <begin position="178"/>
        <end position="311"/>
    </location>
</feature>
<dbReference type="Proteomes" id="UP001596142">
    <property type="component" value="Unassembled WGS sequence"/>
</dbReference>
<accession>A0ABW0YGD1</accession>
<dbReference type="InterPro" id="IPR029787">
    <property type="entry name" value="Nucleotide_cyclase"/>
</dbReference>
<dbReference type="InterPro" id="IPR052155">
    <property type="entry name" value="Biofilm_reg_signaling"/>
</dbReference>
<evidence type="ECO:0000259" key="2">
    <source>
        <dbReference type="PROSITE" id="PS50113"/>
    </source>
</evidence>
<dbReference type="PANTHER" id="PTHR44757:SF2">
    <property type="entry name" value="BIOFILM ARCHITECTURE MAINTENANCE PROTEIN MBAA"/>
    <property type="match status" value="1"/>
</dbReference>
<dbReference type="PROSITE" id="PS50112">
    <property type="entry name" value="PAS"/>
    <property type="match status" value="1"/>
</dbReference>
<gene>
    <name evidence="5" type="ORF">ACFPU1_01670</name>
</gene>
<dbReference type="InterPro" id="IPR035965">
    <property type="entry name" value="PAS-like_dom_sf"/>
</dbReference>
<comment type="caution">
    <text evidence="5">The sequence shown here is derived from an EMBL/GenBank/DDBJ whole genome shotgun (WGS) entry which is preliminary data.</text>
</comment>
<dbReference type="CDD" id="cd01948">
    <property type="entry name" value="EAL"/>
    <property type="match status" value="1"/>
</dbReference>
<evidence type="ECO:0000259" key="3">
    <source>
        <dbReference type="PROSITE" id="PS50883"/>
    </source>
</evidence>
<dbReference type="Pfam" id="PF00990">
    <property type="entry name" value="GGDEF"/>
    <property type="match status" value="1"/>
</dbReference>
<dbReference type="CDD" id="cd01949">
    <property type="entry name" value="GGDEF"/>
    <property type="match status" value="1"/>
</dbReference>
<dbReference type="PROSITE" id="PS50113">
    <property type="entry name" value="PAC"/>
    <property type="match status" value="1"/>
</dbReference>
<dbReference type="EMBL" id="JBHSOZ010000002">
    <property type="protein sequence ID" value="MFC5711483.1"/>
    <property type="molecule type" value="Genomic_DNA"/>
</dbReference>
<evidence type="ECO:0000259" key="1">
    <source>
        <dbReference type="PROSITE" id="PS50112"/>
    </source>
</evidence>
<evidence type="ECO:0000313" key="5">
    <source>
        <dbReference type="EMBL" id="MFC5711483.1"/>
    </source>
</evidence>
<dbReference type="Pfam" id="PF00563">
    <property type="entry name" value="EAL"/>
    <property type="match status" value="1"/>
</dbReference>
<name>A0ABW0YGD1_9BACI</name>
<feature type="domain" description="EAL" evidence="3">
    <location>
        <begin position="320"/>
        <end position="574"/>
    </location>
</feature>
<dbReference type="InterPro" id="IPR043128">
    <property type="entry name" value="Rev_trsase/Diguanyl_cyclase"/>
</dbReference>
<dbReference type="SUPFAM" id="SSF55785">
    <property type="entry name" value="PYP-like sensor domain (PAS domain)"/>
    <property type="match status" value="1"/>
</dbReference>
<dbReference type="InterPro" id="IPR000160">
    <property type="entry name" value="GGDEF_dom"/>
</dbReference>
<dbReference type="Gene3D" id="3.30.450.20">
    <property type="entry name" value="PAS domain"/>
    <property type="match status" value="1"/>
</dbReference>
<dbReference type="InterPro" id="IPR000014">
    <property type="entry name" value="PAS"/>
</dbReference>
<dbReference type="InterPro" id="IPR001633">
    <property type="entry name" value="EAL_dom"/>
</dbReference>
<dbReference type="PANTHER" id="PTHR44757">
    <property type="entry name" value="DIGUANYLATE CYCLASE DGCP"/>
    <property type="match status" value="1"/>
</dbReference>
<sequence length="579" mass="66744">MKQGQSLHLNKEKIFKELSFDSENIWRIFSHMNDGLVITDYKQRIIMVNPAYEKMTGYTYEEVYGKNPKFISSGKTSREAIIEMWDHLNTKGTWTGELFNKRKDEEEFCSFMTVTHVKKEPESDSFFIGIMRDITERKKAEEEASYLAHHDSLTGLPNRMAFEQMVEEAIEDGQGKGTKLGILFLDLDRFKRVNDSFGHQRGDVLLQEVSRRLYAAVKDHGKISRFGGDEFTILVEDTEEKEETAVLLNKIFDSLRVPVRLEGQNLYLTTSIGVSFYPEHGESVEELLKNADFAMYQTKDEGRNNFSYYHEAMKDHSMEQFKLSNQLQEALEGEQLEVYYQMQMDVLSGEPHGVEALIRWNHPEKGTLSPALFLPLAEENGYLHEFDEWVLRKACIQVKNWQMEGFSNLSVSVNVSPPFFESDHFETIVNSALQESGLSPECLCIEITENNAIANLKESIRRIRRLKHKGVKVSLDDFGKGYSSLTQLKQFPVDIVKIDQSFVSQSNGNDENAAIVKMVIDIAKMMKLRVTCEGIETLEHYDLVKKQGCDFAQGYYFNRPVNSEECRELLAYMNNTKQF</sequence>
<feature type="domain" description="PAS" evidence="1">
    <location>
        <begin position="21"/>
        <end position="67"/>
    </location>
</feature>
<dbReference type="SUPFAM" id="SSF55073">
    <property type="entry name" value="Nucleotide cyclase"/>
    <property type="match status" value="1"/>
</dbReference>
<organism evidence="5 6">
    <name type="scientific">Thalassorhabdus alkalitolerans</name>
    <dbReference type="NCBI Taxonomy" id="2282697"/>
    <lineage>
        <taxon>Bacteria</taxon>
        <taxon>Bacillati</taxon>
        <taxon>Bacillota</taxon>
        <taxon>Bacilli</taxon>
        <taxon>Bacillales</taxon>
        <taxon>Bacillaceae</taxon>
        <taxon>Thalassorhabdus</taxon>
    </lineage>
</organism>
<dbReference type="RefSeq" id="WP_385937805.1">
    <property type="nucleotide sequence ID" value="NZ_JBHSOZ010000002.1"/>
</dbReference>
<feature type="domain" description="PAC" evidence="2">
    <location>
        <begin position="94"/>
        <end position="146"/>
    </location>
</feature>
<keyword evidence="6" id="KW-1185">Reference proteome</keyword>
<protein>
    <submittedName>
        <fullName evidence="5">EAL domain-containing protein</fullName>
    </submittedName>
</protein>
<evidence type="ECO:0000313" key="6">
    <source>
        <dbReference type="Proteomes" id="UP001596142"/>
    </source>
</evidence>
<dbReference type="SMART" id="SM00091">
    <property type="entry name" value="PAS"/>
    <property type="match status" value="1"/>
</dbReference>
<proteinExistence type="predicted"/>
<dbReference type="PROSITE" id="PS50883">
    <property type="entry name" value="EAL"/>
    <property type="match status" value="1"/>
</dbReference>
<dbReference type="CDD" id="cd00130">
    <property type="entry name" value="PAS"/>
    <property type="match status" value="1"/>
</dbReference>
<dbReference type="NCBIfam" id="TIGR00229">
    <property type="entry name" value="sensory_box"/>
    <property type="match status" value="1"/>
</dbReference>
<dbReference type="InterPro" id="IPR000700">
    <property type="entry name" value="PAS-assoc_C"/>
</dbReference>
<dbReference type="Pfam" id="PF13426">
    <property type="entry name" value="PAS_9"/>
    <property type="match status" value="1"/>
</dbReference>